<gene>
    <name evidence="1" type="ORF">MYF79_18895</name>
</gene>
<name>A0ABY4HTA0_CHIFI</name>
<evidence type="ECO:0000313" key="2">
    <source>
        <dbReference type="Proteomes" id="UP000830198"/>
    </source>
</evidence>
<accession>A0ABY4HTA0</accession>
<dbReference type="Proteomes" id="UP000830198">
    <property type="component" value="Chromosome"/>
</dbReference>
<keyword evidence="2" id="KW-1185">Reference proteome</keyword>
<dbReference type="EMBL" id="CP095855">
    <property type="protein sequence ID" value="UPK67012.1"/>
    <property type="molecule type" value="Genomic_DNA"/>
</dbReference>
<protein>
    <submittedName>
        <fullName evidence="1">Uncharacterized protein</fullName>
    </submittedName>
</protein>
<sequence>MTEKLSIKGQDVWVVVEALETQHGNPDIIPAEYFIAYYNFQEPAIEASSHEPGKMPGTLFKAEDDSPKRFLSPVEAIEYAAEKLPALLE</sequence>
<dbReference type="RefSeq" id="WP_247809205.1">
    <property type="nucleotide sequence ID" value="NZ_CP095855.1"/>
</dbReference>
<proteinExistence type="predicted"/>
<organism evidence="1 2">
    <name type="scientific">Chitinophaga filiformis</name>
    <name type="common">Myxococcus filiformis</name>
    <name type="synonym">Flexibacter filiformis</name>
    <dbReference type="NCBI Taxonomy" id="104663"/>
    <lineage>
        <taxon>Bacteria</taxon>
        <taxon>Pseudomonadati</taxon>
        <taxon>Bacteroidota</taxon>
        <taxon>Chitinophagia</taxon>
        <taxon>Chitinophagales</taxon>
        <taxon>Chitinophagaceae</taxon>
        <taxon>Chitinophaga</taxon>
    </lineage>
</organism>
<evidence type="ECO:0000313" key="1">
    <source>
        <dbReference type="EMBL" id="UPK67012.1"/>
    </source>
</evidence>
<reference evidence="1 2" key="1">
    <citation type="submission" date="2022-04" db="EMBL/GenBank/DDBJ databases">
        <title>The arsenic-methylating capacity of Chitinophaga filiformis YT5 during chitin decomposition.</title>
        <authorList>
            <person name="Chen G."/>
            <person name="Liang Y."/>
        </authorList>
    </citation>
    <scope>NUCLEOTIDE SEQUENCE [LARGE SCALE GENOMIC DNA]</scope>
    <source>
        <strain evidence="1 2">YT5</strain>
    </source>
</reference>